<feature type="compositionally biased region" description="Polar residues" evidence="1">
    <location>
        <begin position="903"/>
        <end position="918"/>
    </location>
</feature>
<feature type="compositionally biased region" description="Polar residues" evidence="1">
    <location>
        <begin position="370"/>
        <end position="380"/>
    </location>
</feature>
<feature type="compositionally biased region" description="Polar residues" evidence="1">
    <location>
        <begin position="1139"/>
        <end position="1152"/>
    </location>
</feature>
<feature type="region of interest" description="Disordered" evidence="1">
    <location>
        <begin position="256"/>
        <end position="306"/>
    </location>
</feature>
<feature type="compositionally biased region" description="Polar residues" evidence="1">
    <location>
        <begin position="263"/>
        <end position="272"/>
    </location>
</feature>
<dbReference type="EMBL" id="KZ303506">
    <property type="protein sequence ID" value="PIA15517.1"/>
    <property type="molecule type" value="Genomic_DNA"/>
</dbReference>
<keyword evidence="3" id="KW-1185">Reference proteome</keyword>
<evidence type="ECO:0000313" key="3">
    <source>
        <dbReference type="Proteomes" id="UP000242474"/>
    </source>
</evidence>
<dbReference type="OrthoDB" id="5591766at2759"/>
<feature type="region of interest" description="Disordered" evidence="1">
    <location>
        <begin position="997"/>
        <end position="1029"/>
    </location>
</feature>
<organism evidence="2 3">
    <name type="scientific">Coemansia reversa (strain ATCC 12441 / NRRL 1564)</name>
    <dbReference type="NCBI Taxonomy" id="763665"/>
    <lineage>
        <taxon>Eukaryota</taxon>
        <taxon>Fungi</taxon>
        <taxon>Fungi incertae sedis</taxon>
        <taxon>Zoopagomycota</taxon>
        <taxon>Kickxellomycotina</taxon>
        <taxon>Kickxellomycetes</taxon>
        <taxon>Kickxellales</taxon>
        <taxon>Kickxellaceae</taxon>
        <taxon>Coemansia</taxon>
    </lineage>
</organism>
<feature type="region of interest" description="Disordered" evidence="1">
    <location>
        <begin position="752"/>
        <end position="777"/>
    </location>
</feature>
<name>A0A2G5B9W0_COERN</name>
<sequence length="1220" mass="130223">MLSEPDGSWHISTGIAATLPRNFQLSPQLRRRIEGLGPGIREAECALAATAAASRRTPRMSMPADIYETLDLASCTGDGTMLPEASPYEIGSQSSMLHALLSSLPEPPITQPDGPSVLDTLGALADELPQPPLSPSVQSIHISPTSPPLSPPTSPKPLPSDTVDPSHSFHLLPPPNAVTTTSTSAAAANNTIPFDNKTVAPQQQQQPTETTVALSLSAIQSPVLPQRGHSEDSIFEAAHSILGSFDAMPVLETPLPSRRNTDEVSLSQQNRQELQHLSPEAPPATVSECQNRGISPSLSLLDGEMPPESPFFDGVSVEDILNARESLREAKRATWCASNATPLFTSLHRTNKTPARASLAGLLDGWRQLSPTEPTQSTGSKAGKNVQRHTPPCLPLPTADLRVIPVCRKYNAPEKNHADGLAEGVDITYTAPTPAARAQTGPCQARLFRVSVNSAFLSPLRSVERQRVQVEGVDASGLPVEVSDCDAKDALRRFPSVLAMRKRQPCSSLGHTRTRTTQPTRMRTPSARHAFKCGGDNKWAPSVSFVVSGGGPDEEQQVSDRSIQSVDIEAMLEAYLPHVHSMLQTEQNSADTELTRGRAPSESSALTLADATGCSPEYADSCQSASSEDTLLHSTFSQPVVRPQLSFLRKPTRRSDAGLIGDSSNAKTPLDMAAKSSGKMTKTLRPVATVANLRQTEHEQTTMRGQTASEPRRRVHTVSQIAAPSSLRTLSRRRSEVQSLLTQANAVLSNGRRPQQPHLQRRRTAELPGTSQTIGRIRPPRASLPLAAGLGTVRRTNSIVISPRASLLSSPNPRASVFSDGGYPHTRIAPPSLSLAQQRTPISLNTALTRQPNRLTSSGRDDFGEISPLSLTPVGGSMLEIASCHLPATQRARASISLGGLRTPSSTPGSASKISQGNAGPAATPVGRTRSSNGCISEPHRLSSSMVAATSYGGLSGIPRPQPKQLRRLESSAVLRGSNSNLNSSNSTIGYSACYSNDSDSDGSSAVFPSYSSAPRRRPTGRRPGLNGLAQEEEFLTLRPVHTPDIIPCMIDPHLVERAMTPMLKNNIGPQNNGCGNSLAQIIKKHQTLENSNAVDIQNNTPQNKALDGVAADATSRLSTVLEVPPLAEQPASHISPLGTPNASPMVRSSNDSGRKFGRPGFLTRRWTKHSTSPVPVSAIPMPPMPGKSSQLAKETSPQTSRIPSLRKARSLWSISGLNK</sequence>
<feature type="region of interest" description="Disordered" evidence="1">
    <location>
        <begin position="652"/>
        <end position="678"/>
    </location>
</feature>
<feature type="region of interest" description="Disordered" evidence="1">
    <location>
        <begin position="899"/>
        <end position="942"/>
    </location>
</feature>
<feature type="region of interest" description="Disordered" evidence="1">
    <location>
        <begin position="1131"/>
        <end position="1220"/>
    </location>
</feature>
<dbReference type="AlphaFoldDB" id="A0A2G5B9W0"/>
<feature type="compositionally biased region" description="Polar residues" evidence="1">
    <location>
        <begin position="1188"/>
        <end position="1203"/>
    </location>
</feature>
<evidence type="ECO:0000313" key="2">
    <source>
        <dbReference type="EMBL" id="PIA15517.1"/>
    </source>
</evidence>
<feature type="region of interest" description="Disordered" evidence="1">
    <location>
        <begin position="370"/>
        <end position="392"/>
    </location>
</feature>
<feature type="region of interest" description="Disordered" evidence="1">
    <location>
        <begin position="126"/>
        <end position="183"/>
    </location>
</feature>
<proteinExistence type="predicted"/>
<feature type="compositionally biased region" description="Pro residues" evidence="1">
    <location>
        <begin position="145"/>
        <end position="158"/>
    </location>
</feature>
<gene>
    <name evidence="2" type="ORF">COEREDRAFT_102779</name>
</gene>
<feature type="region of interest" description="Disordered" evidence="1">
    <location>
        <begin position="505"/>
        <end position="526"/>
    </location>
</feature>
<reference evidence="2 3" key="1">
    <citation type="journal article" date="2015" name="Genome Biol. Evol.">
        <title>Phylogenomic analyses indicate that early fungi evolved digesting cell walls of algal ancestors of land plants.</title>
        <authorList>
            <person name="Chang Y."/>
            <person name="Wang S."/>
            <person name="Sekimoto S."/>
            <person name="Aerts A.L."/>
            <person name="Choi C."/>
            <person name="Clum A."/>
            <person name="LaButti K.M."/>
            <person name="Lindquist E.A."/>
            <person name="Yee Ngan C."/>
            <person name="Ohm R.A."/>
            <person name="Salamov A.A."/>
            <person name="Grigoriev I.V."/>
            <person name="Spatafora J.W."/>
            <person name="Berbee M.L."/>
        </authorList>
    </citation>
    <scope>NUCLEOTIDE SEQUENCE [LARGE SCALE GENOMIC DNA]</scope>
    <source>
        <strain evidence="2 3">NRRL 1564</strain>
    </source>
</reference>
<evidence type="ECO:0000256" key="1">
    <source>
        <dbReference type="SAM" id="MobiDB-lite"/>
    </source>
</evidence>
<feature type="compositionally biased region" description="Low complexity" evidence="1">
    <location>
        <begin position="515"/>
        <end position="524"/>
    </location>
</feature>
<feature type="region of interest" description="Disordered" evidence="1">
    <location>
        <begin position="696"/>
        <end position="716"/>
    </location>
</feature>
<feature type="compositionally biased region" description="Polar residues" evidence="1">
    <location>
        <begin position="287"/>
        <end position="298"/>
    </location>
</feature>
<accession>A0A2G5B9W0</accession>
<dbReference type="Proteomes" id="UP000242474">
    <property type="component" value="Unassembled WGS sequence"/>
</dbReference>
<protein>
    <submittedName>
        <fullName evidence="2">Uncharacterized protein</fullName>
    </submittedName>
</protein>